<dbReference type="Proteomes" id="UP001140502">
    <property type="component" value="Unassembled WGS sequence"/>
</dbReference>
<keyword evidence="4 7" id="KW-1133">Transmembrane helix</keyword>
<dbReference type="PANTHER" id="PTHR22950:SF479">
    <property type="entry name" value="AMINO ACID TRANSPORTER (EUROFUNG)-RELATED"/>
    <property type="match status" value="1"/>
</dbReference>
<dbReference type="OrthoDB" id="294730at2759"/>
<gene>
    <name evidence="9" type="ORF">N0V84_004992</name>
</gene>
<feature type="compositionally biased region" description="Basic and acidic residues" evidence="6">
    <location>
        <begin position="16"/>
        <end position="39"/>
    </location>
</feature>
<comment type="subcellular location">
    <subcellularLocation>
        <location evidence="1">Membrane</location>
        <topology evidence="1">Multi-pass membrane protein</topology>
    </subcellularLocation>
</comment>
<dbReference type="AlphaFoldDB" id="A0A9W8WF03"/>
<feature type="transmembrane region" description="Helical" evidence="7">
    <location>
        <begin position="281"/>
        <end position="304"/>
    </location>
</feature>
<evidence type="ECO:0000256" key="4">
    <source>
        <dbReference type="ARBA" id="ARBA00022989"/>
    </source>
</evidence>
<feature type="transmembrane region" description="Helical" evidence="7">
    <location>
        <begin position="393"/>
        <end position="417"/>
    </location>
</feature>
<protein>
    <recommendedName>
        <fullName evidence="8">Amino acid transporter transmembrane domain-containing protein</fullName>
    </recommendedName>
</protein>
<feature type="transmembrane region" description="Helical" evidence="7">
    <location>
        <begin position="168"/>
        <end position="188"/>
    </location>
</feature>
<evidence type="ECO:0000313" key="9">
    <source>
        <dbReference type="EMBL" id="KAJ4322157.1"/>
    </source>
</evidence>
<dbReference type="PANTHER" id="PTHR22950">
    <property type="entry name" value="AMINO ACID TRANSPORTER"/>
    <property type="match status" value="1"/>
</dbReference>
<dbReference type="GO" id="GO:0015179">
    <property type="term" value="F:L-amino acid transmembrane transporter activity"/>
    <property type="evidence" value="ECO:0007669"/>
    <property type="project" value="TreeGrafter"/>
</dbReference>
<accession>A0A9W8WF03</accession>
<feature type="transmembrane region" description="Helical" evidence="7">
    <location>
        <begin position="366"/>
        <end position="387"/>
    </location>
</feature>
<evidence type="ECO:0000313" key="10">
    <source>
        <dbReference type="Proteomes" id="UP001140502"/>
    </source>
</evidence>
<evidence type="ECO:0000256" key="1">
    <source>
        <dbReference type="ARBA" id="ARBA00004141"/>
    </source>
</evidence>
<dbReference type="Pfam" id="PF01490">
    <property type="entry name" value="Aa_trans"/>
    <property type="match status" value="1"/>
</dbReference>
<evidence type="ECO:0000256" key="2">
    <source>
        <dbReference type="ARBA" id="ARBA00008066"/>
    </source>
</evidence>
<feature type="transmembrane region" description="Helical" evidence="7">
    <location>
        <begin position="137"/>
        <end position="162"/>
    </location>
</feature>
<feature type="domain" description="Amino acid transporter transmembrane" evidence="8">
    <location>
        <begin position="62"/>
        <end position="454"/>
    </location>
</feature>
<evidence type="ECO:0000256" key="7">
    <source>
        <dbReference type="SAM" id="Phobius"/>
    </source>
</evidence>
<comment type="similarity">
    <text evidence="2">Belongs to the amino acid/polyamine transporter 2 family.</text>
</comment>
<reference evidence="9" key="1">
    <citation type="submission" date="2022-10" db="EMBL/GenBank/DDBJ databases">
        <title>Tapping the CABI collections for fungal endophytes: first genome assemblies for Collariella, Neodidymelliopsis, Ascochyta clinopodiicola, Didymella pomorum, Didymosphaeria variabile, Neocosmospora piperis and Neocucurbitaria cava.</title>
        <authorList>
            <person name="Hill R."/>
        </authorList>
    </citation>
    <scope>NUCLEOTIDE SEQUENCE</scope>
    <source>
        <strain evidence="9">IMI 366586</strain>
    </source>
</reference>
<feature type="transmembrane region" description="Helical" evidence="7">
    <location>
        <begin position="324"/>
        <end position="345"/>
    </location>
</feature>
<feature type="transmembrane region" description="Helical" evidence="7">
    <location>
        <begin position="90"/>
        <end position="116"/>
    </location>
</feature>
<proteinExistence type="inferred from homology"/>
<feature type="transmembrane region" description="Helical" evidence="7">
    <location>
        <begin position="65"/>
        <end position="84"/>
    </location>
</feature>
<name>A0A9W8WF03_9HYPO</name>
<keyword evidence="10" id="KW-1185">Reference proteome</keyword>
<keyword evidence="3 7" id="KW-0812">Transmembrane</keyword>
<organism evidence="9 10">
    <name type="scientific">Fusarium piperis</name>
    <dbReference type="NCBI Taxonomy" id="1435070"/>
    <lineage>
        <taxon>Eukaryota</taxon>
        <taxon>Fungi</taxon>
        <taxon>Dikarya</taxon>
        <taxon>Ascomycota</taxon>
        <taxon>Pezizomycotina</taxon>
        <taxon>Sordariomycetes</taxon>
        <taxon>Hypocreomycetidae</taxon>
        <taxon>Hypocreales</taxon>
        <taxon>Nectriaceae</taxon>
        <taxon>Fusarium</taxon>
        <taxon>Fusarium solani species complex</taxon>
    </lineage>
</organism>
<evidence type="ECO:0000256" key="6">
    <source>
        <dbReference type="SAM" id="MobiDB-lite"/>
    </source>
</evidence>
<feature type="transmembrane region" description="Helical" evidence="7">
    <location>
        <begin position="240"/>
        <end position="261"/>
    </location>
</feature>
<feature type="transmembrane region" description="Helical" evidence="7">
    <location>
        <begin position="429"/>
        <end position="451"/>
    </location>
</feature>
<evidence type="ECO:0000256" key="5">
    <source>
        <dbReference type="ARBA" id="ARBA00023136"/>
    </source>
</evidence>
<comment type="caution">
    <text evidence="9">The sequence shown here is derived from an EMBL/GenBank/DDBJ whole genome shotgun (WGS) entry which is preliminary data.</text>
</comment>
<feature type="transmembrane region" description="Helical" evidence="7">
    <location>
        <begin position="200"/>
        <end position="220"/>
    </location>
</feature>
<feature type="region of interest" description="Disordered" evidence="6">
    <location>
        <begin position="16"/>
        <end position="41"/>
    </location>
</feature>
<evidence type="ECO:0000259" key="8">
    <source>
        <dbReference type="Pfam" id="PF01490"/>
    </source>
</evidence>
<dbReference type="GO" id="GO:0016020">
    <property type="term" value="C:membrane"/>
    <property type="evidence" value="ECO:0007669"/>
    <property type="project" value="UniProtKB-SubCell"/>
</dbReference>
<keyword evidence="5 7" id="KW-0472">Membrane</keyword>
<evidence type="ECO:0000256" key="3">
    <source>
        <dbReference type="ARBA" id="ARBA00022692"/>
    </source>
</evidence>
<dbReference type="InterPro" id="IPR013057">
    <property type="entry name" value="AA_transpt_TM"/>
</dbReference>
<sequence length="479" mass="51837">MSHNTTNNMMSEKNEIAEHSQGDHSDTTDHEGLDHKPAYSDEGEIDVFGGEGGANFRTMGRFDTVFALLTNQFGLGALALPSVFKTLGLIPGLITLIGGAAITYFSGVEIFWYYLAHPKVTNIAEMMKIVGGRPAEIVTGIGLLLQLIMTSASAVVTISIALNAISEHAVCTVGYIAIACILCFMLCIPRTAKFIAQAGLPCILSILAAALATMIGLGISNPPGAPEGWKPEFELFGTPTLRQVFNCVLKILFALAGNYAFVTYMAEMKNPEKDFIYSLRWLMGASVIFYAFIAITVYCLAAEFTASPALSSAPIIAAKVAYGLVLPAILTDGLACGHIGTKYVYITIMRQINAVREVTANTPKSWGIWIGSNAAFWVIVFILSNTIPVFDSIVAVSSATTYAWFTYGISAFLWLHLYKGRYFENWRSIMLFTANIGLIVFSLFLNGGGVWSSITELLDIFATSSNIRGCFSCGDNSYI</sequence>
<dbReference type="EMBL" id="JAPEUR010000086">
    <property type="protein sequence ID" value="KAJ4322157.1"/>
    <property type="molecule type" value="Genomic_DNA"/>
</dbReference>
<dbReference type="Gene3D" id="1.20.1740.10">
    <property type="entry name" value="Amino acid/polyamine transporter I"/>
    <property type="match status" value="1"/>
</dbReference>